<dbReference type="InterPro" id="IPR028098">
    <property type="entry name" value="Glyco_trans_4-like_N"/>
</dbReference>
<dbReference type="RefSeq" id="WP_017744119.1">
    <property type="nucleotide sequence ID" value="NZ_KQ976354.1"/>
</dbReference>
<gene>
    <name evidence="3" type="ORF">WA1_45255</name>
</gene>
<keyword evidence="4" id="KW-1185">Reference proteome</keyword>
<dbReference type="InterPro" id="IPR001296">
    <property type="entry name" value="Glyco_trans_1"/>
</dbReference>
<reference evidence="3 4" key="1">
    <citation type="journal article" date="2013" name="Genome Biol. Evol.">
        <title>Genomes of Stigonematalean cyanobacteria (subsection V) and the evolution of oxygenic photosynthesis from prokaryotes to plastids.</title>
        <authorList>
            <person name="Dagan T."/>
            <person name="Roettger M."/>
            <person name="Stucken K."/>
            <person name="Landan G."/>
            <person name="Koch R."/>
            <person name="Major P."/>
            <person name="Gould S.B."/>
            <person name="Goremykin V.V."/>
            <person name="Rippka R."/>
            <person name="Tandeau de Marsac N."/>
            <person name="Gugger M."/>
            <person name="Lockhart P.J."/>
            <person name="Allen J.F."/>
            <person name="Brune I."/>
            <person name="Maus I."/>
            <person name="Puhler A."/>
            <person name="Martin W.F."/>
        </authorList>
    </citation>
    <scope>NUCLEOTIDE SEQUENCE [LARGE SCALE GENOMIC DNA]</scope>
    <source>
        <strain evidence="3 4">PCC 7110</strain>
    </source>
</reference>
<dbReference type="CDD" id="cd03821">
    <property type="entry name" value="GT4_Bme6-like"/>
    <property type="match status" value="1"/>
</dbReference>
<evidence type="ECO:0000259" key="1">
    <source>
        <dbReference type="Pfam" id="PF00534"/>
    </source>
</evidence>
<name>A0A139WWQ6_9CYAN</name>
<dbReference type="Pfam" id="PF13579">
    <property type="entry name" value="Glyco_trans_4_4"/>
    <property type="match status" value="1"/>
</dbReference>
<protein>
    <submittedName>
        <fullName evidence="3">Glycosyl transferase family 1</fullName>
    </submittedName>
</protein>
<evidence type="ECO:0000259" key="2">
    <source>
        <dbReference type="Pfam" id="PF13579"/>
    </source>
</evidence>
<dbReference type="PANTHER" id="PTHR12526">
    <property type="entry name" value="GLYCOSYLTRANSFERASE"/>
    <property type="match status" value="1"/>
</dbReference>
<dbReference type="SUPFAM" id="SSF53756">
    <property type="entry name" value="UDP-Glycosyltransferase/glycogen phosphorylase"/>
    <property type="match status" value="1"/>
</dbReference>
<dbReference type="Proteomes" id="UP000076925">
    <property type="component" value="Unassembled WGS sequence"/>
</dbReference>
<dbReference type="EMBL" id="ANNX02000047">
    <property type="protein sequence ID" value="KYC36871.1"/>
    <property type="molecule type" value="Genomic_DNA"/>
</dbReference>
<dbReference type="OrthoDB" id="433681at2"/>
<accession>A0A139WWQ6</accession>
<evidence type="ECO:0000313" key="3">
    <source>
        <dbReference type="EMBL" id="KYC36871.1"/>
    </source>
</evidence>
<comment type="caution">
    <text evidence="3">The sequence shown here is derived from an EMBL/GenBank/DDBJ whole genome shotgun (WGS) entry which is preliminary data.</text>
</comment>
<sequence>MKVLHVIPSVAPVRGGPSLAAIEMVKALQDRGVEAEIATTNDNGPDLLDIPLGQRTEYHEVPIWFFSRFSPNSHAVREFAFSSQLTAWLWQEIHQYDLLHIHAIFSYPSTVAMAIARQKQVPYIVRPLGQLCQWSLQQSARKKQIYLQLIETANLKGSQALHLTSKQEQQEVSLLSLNTPNFILPHGLSIPPTIPDARQRLRQYLNIPLDEPVILFLSRLHPKKGLDYLIPALGKLNNYRFTFVLAGNGSPECEKHVESLIFSHGIRTHTHITGFVEGERKNILMQGADLFALTSHSENFGVAVLEALAVGLPVLVTPGVALADLVKEERLGYVPELDVTAIASLLKQALEHPQEAKSMGKYARKLISEKYTWRNISSNLIEIYTKIINQNELRSMQ</sequence>
<dbReference type="STRING" id="128403.WA1_45255"/>
<feature type="domain" description="Glycosyltransferase subfamily 4-like N-terminal" evidence="2">
    <location>
        <begin position="15"/>
        <end position="173"/>
    </location>
</feature>
<dbReference type="Gene3D" id="3.40.50.2000">
    <property type="entry name" value="Glycogen Phosphorylase B"/>
    <property type="match status" value="2"/>
</dbReference>
<dbReference type="Pfam" id="PF00534">
    <property type="entry name" value="Glycos_transf_1"/>
    <property type="match status" value="1"/>
</dbReference>
<dbReference type="AlphaFoldDB" id="A0A139WWQ6"/>
<keyword evidence="3" id="KW-0808">Transferase</keyword>
<organism evidence="3 4">
    <name type="scientific">Scytonema hofmannii PCC 7110</name>
    <dbReference type="NCBI Taxonomy" id="128403"/>
    <lineage>
        <taxon>Bacteria</taxon>
        <taxon>Bacillati</taxon>
        <taxon>Cyanobacteriota</taxon>
        <taxon>Cyanophyceae</taxon>
        <taxon>Nostocales</taxon>
        <taxon>Scytonemataceae</taxon>
        <taxon>Scytonema</taxon>
    </lineage>
</organism>
<feature type="domain" description="Glycosyl transferase family 1" evidence="1">
    <location>
        <begin position="198"/>
        <end position="365"/>
    </location>
</feature>
<dbReference type="GO" id="GO:0016757">
    <property type="term" value="F:glycosyltransferase activity"/>
    <property type="evidence" value="ECO:0007669"/>
    <property type="project" value="InterPro"/>
</dbReference>
<proteinExistence type="predicted"/>
<evidence type="ECO:0000313" key="4">
    <source>
        <dbReference type="Proteomes" id="UP000076925"/>
    </source>
</evidence>